<organism evidence="1 2">
    <name type="scientific">Paenibacillus illinoisensis</name>
    <dbReference type="NCBI Taxonomy" id="59845"/>
    <lineage>
        <taxon>Bacteria</taxon>
        <taxon>Bacillati</taxon>
        <taxon>Bacillota</taxon>
        <taxon>Bacilli</taxon>
        <taxon>Bacillales</taxon>
        <taxon>Paenibacillaceae</taxon>
        <taxon>Paenibacillus</taxon>
    </lineage>
</organism>
<comment type="caution">
    <text evidence="1">The sequence shown here is derived from an EMBL/GenBank/DDBJ whole genome shotgun (WGS) entry which is preliminary data.</text>
</comment>
<dbReference type="AlphaFoldDB" id="A0A2W0CVU5"/>
<dbReference type="RefSeq" id="WP_110821444.1">
    <property type="nucleotide sequence ID" value="NZ_PRLG01000021.1"/>
</dbReference>
<accession>A0A2W0CVU5</accession>
<reference evidence="1 2" key="1">
    <citation type="submission" date="2018-01" db="EMBL/GenBank/DDBJ databases">
        <title>Genome sequence of the PGP bacterium Paenibacillus illinoisensis E3.</title>
        <authorList>
            <person name="Rolli E."/>
            <person name="Marasco R."/>
            <person name="Bessem C."/>
            <person name="Michoud G."/>
            <person name="Gaiarsa S."/>
            <person name="Borin S."/>
            <person name="Daffonchio D."/>
        </authorList>
    </citation>
    <scope>NUCLEOTIDE SEQUENCE [LARGE SCALE GENOMIC DNA]</scope>
    <source>
        <strain evidence="1 2">E3</strain>
    </source>
</reference>
<name>A0A2W0CVU5_9BACL</name>
<protein>
    <submittedName>
        <fullName evidence="1">Uncharacterized protein</fullName>
    </submittedName>
</protein>
<evidence type="ECO:0000313" key="1">
    <source>
        <dbReference type="EMBL" id="PYY27771.1"/>
    </source>
</evidence>
<gene>
    <name evidence="1" type="ORF">PIL02S_04434</name>
</gene>
<dbReference type="OrthoDB" id="2665630at2"/>
<dbReference type="Proteomes" id="UP000247459">
    <property type="component" value="Unassembled WGS sequence"/>
</dbReference>
<sequence>MIKVEYKDTSERQEIIDQYKDKFLVEDQILFDGNFLIFSDTKPTPPIVYISVPQEEFESLKQESTEQGTCGTSCIHR</sequence>
<evidence type="ECO:0000313" key="2">
    <source>
        <dbReference type="Proteomes" id="UP000247459"/>
    </source>
</evidence>
<proteinExistence type="predicted"/>
<dbReference type="EMBL" id="PRLG01000021">
    <property type="protein sequence ID" value="PYY27771.1"/>
    <property type="molecule type" value="Genomic_DNA"/>
</dbReference>